<dbReference type="CDD" id="cd19779">
    <property type="entry name" value="Bbox2_TRIM37_C-VIII"/>
    <property type="match status" value="2"/>
</dbReference>
<name>A0A3Q0J5S3_DIACI</name>
<dbReference type="STRING" id="121845.A0A3Q0J5S3"/>
<evidence type="ECO:0000313" key="6">
    <source>
        <dbReference type="RefSeq" id="XP_026683834.1"/>
    </source>
</evidence>
<organism evidence="5 6">
    <name type="scientific">Diaphorina citri</name>
    <name type="common">Asian citrus psyllid</name>
    <dbReference type="NCBI Taxonomy" id="121845"/>
    <lineage>
        <taxon>Eukaryota</taxon>
        <taxon>Metazoa</taxon>
        <taxon>Ecdysozoa</taxon>
        <taxon>Arthropoda</taxon>
        <taxon>Hexapoda</taxon>
        <taxon>Insecta</taxon>
        <taxon>Pterygota</taxon>
        <taxon>Neoptera</taxon>
        <taxon>Paraneoptera</taxon>
        <taxon>Hemiptera</taxon>
        <taxon>Sternorrhyncha</taxon>
        <taxon>Psylloidea</taxon>
        <taxon>Psyllidae</taxon>
        <taxon>Diaphorininae</taxon>
        <taxon>Diaphorina</taxon>
    </lineage>
</organism>
<dbReference type="Gene3D" id="3.30.160.60">
    <property type="entry name" value="Classic Zinc Finger"/>
    <property type="match status" value="2"/>
</dbReference>
<dbReference type="InterPro" id="IPR000315">
    <property type="entry name" value="Znf_B-box"/>
</dbReference>
<dbReference type="AlphaFoldDB" id="A0A3Q0J5S3"/>
<evidence type="ECO:0000259" key="4">
    <source>
        <dbReference type="PROSITE" id="PS50144"/>
    </source>
</evidence>
<dbReference type="Pfam" id="PF00643">
    <property type="entry name" value="zf-B_box"/>
    <property type="match status" value="2"/>
</dbReference>
<dbReference type="PANTHER" id="PTHR36754:SF2">
    <property type="entry name" value="E3 UBIQUITIN-PROTEIN LIGASE TRIM37"/>
    <property type="match status" value="1"/>
</dbReference>
<dbReference type="Gene3D" id="3.30.40.10">
    <property type="entry name" value="Zinc/RING finger domain, C3HC4 (zinc finger)"/>
    <property type="match status" value="1"/>
</dbReference>
<evidence type="ECO:0000256" key="1">
    <source>
        <dbReference type="ARBA" id="ARBA00022723"/>
    </source>
</evidence>
<dbReference type="Proteomes" id="UP000079169">
    <property type="component" value="Unplaced"/>
</dbReference>
<dbReference type="SMART" id="SM00061">
    <property type="entry name" value="MATH"/>
    <property type="match status" value="1"/>
</dbReference>
<evidence type="ECO:0000256" key="2">
    <source>
        <dbReference type="PROSITE-ProRule" id="PRU00024"/>
    </source>
</evidence>
<dbReference type="InterPro" id="IPR002083">
    <property type="entry name" value="MATH/TRAF_dom"/>
</dbReference>
<keyword evidence="1" id="KW-0479">Metal-binding</keyword>
<dbReference type="Pfam" id="PF22486">
    <property type="entry name" value="MATH_2"/>
    <property type="match status" value="1"/>
</dbReference>
<keyword evidence="5" id="KW-1185">Reference proteome</keyword>
<keyword evidence="2" id="KW-0863">Zinc-finger</keyword>
<dbReference type="PANTHER" id="PTHR36754">
    <property type="entry name" value="E3 UBIQUITIN-PROTEIN LIGASE TRIM37"/>
    <property type="match status" value="1"/>
</dbReference>
<dbReference type="GO" id="GO:0061630">
    <property type="term" value="F:ubiquitin protein ligase activity"/>
    <property type="evidence" value="ECO:0007669"/>
    <property type="project" value="TreeGrafter"/>
</dbReference>
<dbReference type="InterPro" id="IPR037299">
    <property type="entry name" value="TRIM37_MATH"/>
</dbReference>
<evidence type="ECO:0000313" key="5">
    <source>
        <dbReference type="Proteomes" id="UP000079169"/>
    </source>
</evidence>
<dbReference type="Gene3D" id="2.60.210.10">
    <property type="entry name" value="Apoptosis, Tumor Necrosis Factor Receptor Associated Protein 2, Chain A"/>
    <property type="match status" value="2"/>
</dbReference>
<gene>
    <name evidence="6" type="primary">LOC113469955</name>
</gene>
<dbReference type="GO" id="GO:0016235">
    <property type="term" value="C:aggresome"/>
    <property type="evidence" value="ECO:0007669"/>
    <property type="project" value="TreeGrafter"/>
</dbReference>
<dbReference type="PaxDb" id="121845-A0A3Q0J5S3"/>
<dbReference type="GO" id="GO:0005778">
    <property type="term" value="C:peroxisomal membrane"/>
    <property type="evidence" value="ECO:0007669"/>
    <property type="project" value="TreeGrafter"/>
</dbReference>
<dbReference type="RefSeq" id="XP_026683834.1">
    <property type="nucleotide sequence ID" value="XM_026828033.1"/>
</dbReference>
<accession>A0A3Q0J5S3</accession>
<dbReference type="PROSITE" id="PS50144">
    <property type="entry name" value="MATH"/>
    <property type="match status" value="1"/>
</dbReference>
<dbReference type="GO" id="GO:0051865">
    <property type="term" value="P:protein autoubiquitination"/>
    <property type="evidence" value="ECO:0007669"/>
    <property type="project" value="TreeGrafter"/>
</dbReference>
<feature type="domain" description="B box-type" evidence="3">
    <location>
        <begin position="111"/>
        <end position="152"/>
    </location>
</feature>
<dbReference type="InterPro" id="IPR008974">
    <property type="entry name" value="TRAF-like"/>
</dbReference>
<feature type="domain" description="B box-type" evidence="3">
    <location>
        <begin position="175"/>
        <end position="216"/>
    </location>
</feature>
<dbReference type="KEGG" id="dci:113469955"/>
<evidence type="ECO:0000259" key="3">
    <source>
        <dbReference type="PROSITE" id="PS50119"/>
    </source>
</evidence>
<dbReference type="CDD" id="cd03773">
    <property type="entry name" value="MATH_TRIM37"/>
    <property type="match status" value="1"/>
</dbReference>
<dbReference type="SUPFAM" id="SSF49599">
    <property type="entry name" value="TRAF domain-like"/>
    <property type="match status" value="2"/>
</dbReference>
<sequence>MSTLSGIASHDRPGKLSSQCPHCRASLHMTDLVNCRWMEEVTQHLDNLQINSDVAASVAAGSSRNQQDRLVYSAPLNVNGLAWRLKVYPAGNGIVRGTYLSVFLELTAGLPETSKCDTHQEKLSVYCRSCERCICPRCALFGGHSGHSFKPIEEVYESHVQRIKAETVILRRRLLELVSCDTHQEKLSVYCRSCERCICPRCALFGGHSGHSFKPIEEVYESHVQRIKAETVILRRRLLELVSYSQEVETEQMEVLLQDLEARLGSNMSNIVETLDVMDVLKQIQNHVVYSAPLNVNGLAWRLKVYPAGNGIVRGTYLSVFLELTAGLPETSKYEYRVEMIHQSSCDSSKNIVREFASDFEIGECWGYNRFFRLDLLASEGYLNTENDTLILRSTIKNQHLTQINELKERLALDMSRNLMSAVRNSYAYSSSSSRNNQGT</sequence>
<dbReference type="InterPro" id="IPR013083">
    <property type="entry name" value="Znf_RING/FYVE/PHD"/>
</dbReference>
<dbReference type="SUPFAM" id="SSF57845">
    <property type="entry name" value="B-box zinc-binding domain"/>
    <property type="match status" value="2"/>
</dbReference>
<dbReference type="PROSITE" id="PS50119">
    <property type="entry name" value="ZF_BBOX"/>
    <property type="match status" value="2"/>
</dbReference>
<dbReference type="SMART" id="SM00336">
    <property type="entry name" value="BBOX"/>
    <property type="match status" value="2"/>
</dbReference>
<dbReference type="InterPro" id="IPR053003">
    <property type="entry name" value="TRIM_RBCC_E3_ubiq-ligases"/>
</dbReference>
<dbReference type="GO" id="GO:0031625">
    <property type="term" value="F:ubiquitin protein ligase binding"/>
    <property type="evidence" value="ECO:0007669"/>
    <property type="project" value="TreeGrafter"/>
</dbReference>
<keyword evidence="2" id="KW-0862">Zinc</keyword>
<dbReference type="GO" id="GO:0005164">
    <property type="term" value="F:tumor necrosis factor receptor binding"/>
    <property type="evidence" value="ECO:0007669"/>
    <property type="project" value="TreeGrafter"/>
</dbReference>
<proteinExistence type="predicted"/>
<dbReference type="GO" id="GO:0008270">
    <property type="term" value="F:zinc ion binding"/>
    <property type="evidence" value="ECO:0007669"/>
    <property type="project" value="UniProtKB-KW"/>
</dbReference>
<dbReference type="GO" id="GO:0006513">
    <property type="term" value="P:protein monoubiquitination"/>
    <property type="evidence" value="ECO:0007669"/>
    <property type="project" value="TreeGrafter"/>
</dbReference>
<feature type="domain" description="MATH" evidence="4">
    <location>
        <begin position="268"/>
        <end position="396"/>
    </location>
</feature>
<dbReference type="GeneID" id="113469955"/>
<protein>
    <submittedName>
        <fullName evidence="6">E3 ubiquitin-protein ligase TRIM37-like</fullName>
    </submittedName>
</protein>
<reference evidence="6" key="1">
    <citation type="submission" date="2025-08" db="UniProtKB">
        <authorList>
            <consortium name="RefSeq"/>
        </authorList>
    </citation>
    <scope>IDENTIFICATION</scope>
</reference>
<dbReference type="GO" id="GO:0070842">
    <property type="term" value="P:aggresome assembly"/>
    <property type="evidence" value="ECO:0007669"/>
    <property type="project" value="TreeGrafter"/>
</dbReference>